<dbReference type="RefSeq" id="XP_013285488.1">
    <property type="nucleotide sequence ID" value="XM_013430034.1"/>
</dbReference>
<dbReference type="Pfam" id="PF00106">
    <property type="entry name" value="adh_short"/>
    <property type="match status" value="1"/>
</dbReference>
<dbReference type="PRINTS" id="PR00081">
    <property type="entry name" value="GDHRDH"/>
</dbReference>
<name>A0A0D2GSX9_9EURO</name>
<dbReference type="Gene3D" id="3.40.50.720">
    <property type="entry name" value="NAD(P)-binding Rossmann-like Domain"/>
    <property type="match status" value="1"/>
</dbReference>
<gene>
    <name evidence="3" type="ORF">Z517_04706</name>
</gene>
<sequence length="278" mass="29665">MSKHEFTALVTGGASGIGEATARKLASRGISVLIGDMNCARGEKVAAEIRELYGVRAAFYPLDVTDEANVKAFVEHATQWTGRLDFAANCAGICENVWDGEESITAELFDQTHAVNAKGVWLCQKYEAAQMLRQEPRPIVFSPPPPPSHVIPGQRGSIANVASVSGLHANGLAAYTPSKYAVVAVTKNGAKFYGPSGVRCNAVCPGYVMTPMTEYSMGEAAKPGTKENEAAATRLQVAMGRMAFPQEQANLLSFLLSDESSYMNGSIVVNDGGFHDIR</sequence>
<dbReference type="OrthoDB" id="5840532at2759"/>
<dbReference type="PANTHER" id="PTHR42760">
    <property type="entry name" value="SHORT-CHAIN DEHYDROGENASES/REDUCTASES FAMILY MEMBER"/>
    <property type="match status" value="1"/>
</dbReference>
<dbReference type="Pfam" id="PF13561">
    <property type="entry name" value="adh_short_C2"/>
    <property type="match status" value="1"/>
</dbReference>
<dbReference type="HOGENOM" id="CLU_010194_1_0_1"/>
<evidence type="ECO:0000313" key="3">
    <source>
        <dbReference type="EMBL" id="KIW81680.1"/>
    </source>
</evidence>
<comment type="similarity">
    <text evidence="1 2">Belongs to the short-chain dehydrogenases/reductases (SDR) family.</text>
</comment>
<dbReference type="PANTHER" id="PTHR42760:SF124">
    <property type="entry name" value="SHORT-CHAIN DEHYDROGENASE_REDUCTASE"/>
    <property type="match status" value="1"/>
</dbReference>
<accession>A0A0D2GSX9</accession>
<dbReference type="CDD" id="cd05233">
    <property type="entry name" value="SDR_c"/>
    <property type="match status" value="1"/>
</dbReference>
<dbReference type="EMBL" id="KN846971">
    <property type="protein sequence ID" value="KIW81680.1"/>
    <property type="molecule type" value="Genomic_DNA"/>
</dbReference>
<dbReference type="SUPFAM" id="SSF51735">
    <property type="entry name" value="NAD(P)-binding Rossmann-fold domains"/>
    <property type="match status" value="1"/>
</dbReference>
<protein>
    <submittedName>
        <fullName evidence="3">Unplaced genomic scaffold supercont1.3, whole genome shotgun sequence</fullName>
    </submittedName>
</protein>
<dbReference type="STRING" id="1442368.A0A0D2GSX9"/>
<keyword evidence="4" id="KW-1185">Reference proteome</keyword>
<organism evidence="3 4">
    <name type="scientific">Fonsecaea pedrosoi CBS 271.37</name>
    <dbReference type="NCBI Taxonomy" id="1442368"/>
    <lineage>
        <taxon>Eukaryota</taxon>
        <taxon>Fungi</taxon>
        <taxon>Dikarya</taxon>
        <taxon>Ascomycota</taxon>
        <taxon>Pezizomycotina</taxon>
        <taxon>Eurotiomycetes</taxon>
        <taxon>Chaetothyriomycetidae</taxon>
        <taxon>Chaetothyriales</taxon>
        <taxon>Herpotrichiellaceae</taxon>
        <taxon>Fonsecaea</taxon>
    </lineage>
</organism>
<dbReference type="InterPro" id="IPR036291">
    <property type="entry name" value="NAD(P)-bd_dom_sf"/>
</dbReference>
<dbReference type="GO" id="GO:0016616">
    <property type="term" value="F:oxidoreductase activity, acting on the CH-OH group of donors, NAD or NADP as acceptor"/>
    <property type="evidence" value="ECO:0007669"/>
    <property type="project" value="TreeGrafter"/>
</dbReference>
<evidence type="ECO:0000313" key="4">
    <source>
        <dbReference type="Proteomes" id="UP000053029"/>
    </source>
</evidence>
<dbReference type="PRINTS" id="PR00080">
    <property type="entry name" value="SDRFAMILY"/>
</dbReference>
<dbReference type="AlphaFoldDB" id="A0A0D2GSX9"/>
<proteinExistence type="inferred from homology"/>
<reference evidence="3 4" key="1">
    <citation type="submission" date="2015-01" db="EMBL/GenBank/DDBJ databases">
        <title>The Genome Sequence of Fonsecaea pedrosoi CBS 271.37.</title>
        <authorList>
            <consortium name="The Broad Institute Genomics Platform"/>
            <person name="Cuomo C."/>
            <person name="de Hoog S."/>
            <person name="Gorbushina A."/>
            <person name="Stielow B."/>
            <person name="Teixiera M."/>
            <person name="Abouelleil A."/>
            <person name="Chapman S.B."/>
            <person name="Priest M."/>
            <person name="Young S.K."/>
            <person name="Wortman J."/>
            <person name="Nusbaum C."/>
            <person name="Birren B."/>
        </authorList>
    </citation>
    <scope>NUCLEOTIDE SEQUENCE [LARGE SCALE GENOMIC DNA]</scope>
    <source>
        <strain evidence="3 4">CBS 271.37</strain>
    </source>
</reference>
<evidence type="ECO:0000256" key="2">
    <source>
        <dbReference type="RuleBase" id="RU000363"/>
    </source>
</evidence>
<dbReference type="Proteomes" id="UP000053029">
    <property type="component" value="Unassembled WGS sequence"/>
</dbReference>
<dbReference type="InterPro" id="IPR002347">
    <property type="entry name" value="SDR_fam"/>
</dbReference>
<evidence type="ECO:0000256" key="1">
    <source>
        <dbReference type="ARBA" id="ARBA00006484"/>
    </source>
</evidence>
<dbReference type="VEuPathDB" id="FungiDB:Z517_04706"/>
<dbReference type="GeneID" id="25304196"/>